<reference evidence="2 3" key="1">
    <citation type="submission" date="2021-08" db="EMBL/GenBank/DDBJ databases">
        <title>Draft Genome Sequence of Phanerochaete sordida strain YK-624.</title>
        <authorList>
            <person name="Mori T."/>
            <person name="Dohra H."/>
            <person name="Suzuki T."/>
            <person name="Kawagishi H."/>
            <person name="Hirai H."/>
        </authorList>
    </citation>
    <scope>NUCLEOTIDE SEQUENCE [LARGE SCALE GENOMIC DNA]</scope>
    <source>
        <strain evidence="2 3">YK-624</strain>
    </source>
</reference>
<evidence type="ECO:0000313" key="3">
    <source>
        <dbReference type="Proteomes" id="UP000703269"/>
    </source>
</evidence>
<feature type="region of interest" description="Disordered" evidence="1">
    <location>
        <begin position="417"/>
        <end position="515"/>
    </location>
</feature>
<comment type="caution">
    <text evidence="2">The sequence shown here is derived from an EMBL/GenBank/DDBJ whole genome shotgun (WGS) entry which is preliminary data.</text>
</comment>
<dbReference type="Proteomes" id="UP000703269">
    <property type="component" value="Unassembled WGS sequence"/>
</dbReference>
<dbReference type="EMBL" id="BPQB01000010">
    <property type="protein sequence ID" value="GJE88825.1"/>
    <property type="molecule type" value="Genomic_DNA"/>
</dbReference>
<evidence type="ECO:0000313" key="2">
    <source>
        <dbReference type="EMBL" id="GJE88825.1"/>
    </source>
</evidence>
<accession>A0A9P3LB36</accession>
<proteinExistence type="predicted"/>
<gene>
    <name evidence="2" type="ORF">PsYK624_049120</name>
</gene>
<sequence>MSLLRNVLRKNSASTDTPAGLSQRAQDGLLAAALRRSADAVSLRSAGGLSVHSVRSLAESVTSFASGLLGGRRVPKRRRPEVSRLGVPTWYNKDPPPPREAPGTETIELAGRPYTCAHAFPLKAVDAKEGEEPYCCLVLYSYADPSLSSAKYYDDTVVRGELRLFLPKPDSISSVSIWLIGRTESVFSVNEDPLVRYRVNLWDRRENQGPFGDKLPTNRTLVLPFEFPVFPQDIVLQKQDSSNVTRVPLPPTFKYSQVGHFSGEVKYYFGINVKRSAMMSFDDSWNIPFFYYQVRQPIPRELTAFPFISDREDWPYNREEIGGWTITPFGGRGRFRGEVVEIEGLLGVQAPEVYAPGQTVRWSVLLWSKHIPALEALADPAQPGLDAVLLRATLFGRDVLQPKNAARRNRNLQRLAQGRVWRADDGPPADDTLPPLRGPPRASGWASRGAAAEPAEVPVPTSPAPAQKRPRFQDVITAEEEGDDDDDGETVAAGEPEEKRSPSPASSEEELPDFPDMAPQEATVRLDGDVRIPERLGPSFRHMWMGREYVLQVTFTHPEYQHISPSAPGIYAETPIWLVTGRPQLADAPLGDAPLDDSYLQELPVVGNAIALGQDPLYADLTQGAYSSQERSSEQKRMVMT</sequence>
<name>A0A9P3LB36_9APHY</name>
<dbReference type="OrthoDB" id="3024231at2759"/>
<feature type="compositionally biased region" description="Acidic residues" evidence="1">
    <location>
        <begin position="477"/>
        <end position="489"/>
    </location>
</feature>
<feature type="region of interest" description="Disordered" evidence="1">
    <location>
        <begin position="1"/>
        <end position="21"/>
    </location>
</feature>
<keyword evidence="3" id="KW-1185">Reference proteome</keyword>
<feature type="compositionally biased region" description="Low complexity" evidence="1">
    <location>
        <begin position="441"/>
        <end position="459"/>
    </location>
</feature>
<evidence type="ECO:0008006" key="4">
    <source>
        <dbReference type="Google" id="ProtNLM"/>
    </source>
</evidence>
<dbReference type="AlphaFoldDB" id="A0A9P3LB36"/>
<evidence type="ECO:0000256" key="1">
    <source>
        <dbReference type="SAM" id="MobiDB-lite"/>
    </source>
</evidence>
<protein>
    <recommendedName>
        <fullName evidence="4">Arrestin-like N-terminal domain-containing protein</fullName>
    </recommendedName>
</protein>
<organism evidence="2 3">
    <name type="scientific">Phanerochaete sordida</name>
    <dbReference type="NCBI Taxonomy" id="48140"/>
    <lineage>
        <taxon>Eukaryota</taxon>
        <taxon>Fungi</taxon>
        <taxon>Dikarya</taxon>
        <taxon>Basidiomycota</taxon>
        <taxon>Agaricomycotina</taxon>
        <taxon>Agaricomycetes</taxon>
        <taxon>Polyporales</taxon>
        <taxon>Phanerochaetaceae</taxon>
        <taxon>Phanerochaete</taxon>
    </lineage>
</organism>